<evidence type="ECO:0000313" key="14">
    <source>
        <dbReference type="Proteomes" id="UP000199163"/>
    </source>
</evidence>
<sequence>MLEFKHVTKRYNNGGDKEAAVKDLNLTINKGEFVCFIGPSGCGKTTTMKMVNRLIDITEGTISVNGEDITKQDPVSLRRSIGYVIQQIGLMPHMTIKENIVLVGTLLKWSQEKKDERAKELIKLVGLPEEYLDKYPHELSGGQQQRIGVLRALAVNPPLILMDEPFGALDPITRDSLQEEFKKLQKELNKTIVFVTHDMDEALKLADKVVIMRDGEVVQADTPDEILRNPANEFVEEFLGKDRLIQARPDVTTVQQIMGSSPVTVNAGESLKGAISKMRQERVDSLLVVDENNTLQGMVDVEMVDLHWKKAENVEEIMDTEVFSVSKDSLLRDAVHKILRRGLKYVPVVDESHKLVGIVTRASLADIVYDTIWGDGLEIEEAVAASQ</sequence>
<comment type="subcellular location">
    <subcellularLocation>
        <location evidence="10">Cell inner membrane</location>
        <topology evidence="10">Peripheral membrane protein</topology>
    </subcellularLocation>
</comment>
<proteinExistence type="inferred from homology"/>
<dbReference type="Proteomes" id="UP000199163">
    <property type="component" value="Unassembled WGS sequence"/>
</dbReference>
<evidence type="ECO:0000256" key="3">
    <source>
        <dbReference type="ARBA" id="ARBA00022737"/>
    </source>
</evidence>
<dbReference type="InterPro" id="IPR005892">
    <property type="entry name" value="Gly-betaine_transp_ATP-bd"/>
</dbReference>
<feature type="domain" description="CBS" evidence="12">
    <location>
        <begin position="258"/>
        <end position="316"/>
    </location>
</feature>
<evidence type="ECO:0000259" key="11">
    <source>
        <dbReference type="PROSITE" id="PS50893"/>
    </source>
</evidence>
<evidence type="ECO:0000256" key="6">
    <source>
        <dbReference type="ARBA" id="ARBA00023122"/>
    </source>
</evidence>
<keyword evidence="14" id="KW-1185">Reference proteome</keyword>
<feature type="domain" description="CBS" evidence="12">
    <location>
        <begin position="318"/>
        <end position="379"/>
    </location>
</feature>
<dbReference type="GO" id="GO:0016887">
    <property type="term" value="F:ATP hydrolysis activity"/>
    <property type="evidence" value="ECO:0007669"/>
    <property type="project" value="UniProtKB-UniRule"/>
</dbReference>
<dbReference type="GO" id="GO:0015418">
    <property type="term" value="F:ABC-type quaternary ammonium compound transporting activity"/>
    <property type="evidence" value="ECO:0007669"/>
    <property type="project" value="UniProtKB-EC"/>
</dbReference>
<dbReference type="InterPro" id="IPR027417">
    <property type="entry name" value="P-loop_NTPase"/>
</dbReference>
<evidence type="ECO:0000256" key="8">
    <source>
        <dbReference type="ARBA" id="ARBA00063934"/>
    </source>
</evidence>
<keyword evidence="3" id="KW-0677">Repeat</keyword>
<dbReference type="GO" id="GO:0005524">
    <property type="term" value="F:ATP binding"/>
    <property type="evidence" value="ECO:0007669"/>
    <property type="project" value="UniProtKB-UniRule"/>
</dbReference>
<dbReference type="SUPFAM" id="SSF54631">
    <property type="entry name" value="CBS-domain pair"/>
    <property type="match status" value="1"/>
</dbReference>
<comment type="subunit">
    <text evidence="8">The complex is composed of two ATP-binding proteins (OpuCA), two transmembrane proteins (OpuCB and OpuCD) and a solute-binding protein (OpuCC).</text>
</comment>
<comment type="similarity">
    <text evidence="1 10">Belongs to the ABC transporter superfamily.</text>
</comment>
<protein>
    <recommendedName>
        <fullName evidence="10">Quaternary amine transport ATP-binding protein</fullName>
        <ecNumber evidence="10">7.6.2.9</ecNumber>
    </recommendedName>
</protein>
<dbReference type="Pfam" id="PF00571">
    <property type="entry name" value="CBS"/>
    <property type="match status" value="2"/>
</dbReference>
<dbReference type="GO" id="GO:0006865">
    <property type="term" value="P:amino acid transport"/>
    <property type="evidence" value="ECO:0007669"/>
    <property type="project" value="UniProtKB-UniRule"/>
</dbReference>
<keyword evidence="2 10" id="KW-0813">Transport</keyword>
<dbReference type="Gene3D" id="3.40.50.300">
    <property type="entry name" value="P-loop containing nucleotide triphosphate hydrolases"/>
    <property type="match status" value="1"/>
</dbReference>
<evidence type="ECO:0000259" key="12">
    <source>
        <dbReference type="PROSITE" id="PS51371"/>
    </source>
</evidence>
<gene>
    <name evidence="13" type="ORF">SAMN05192534_12616</name>
</gene>
<organism evidence="13 14">
    <name type="scientific">Alteribacillus persepolensis</name>
    <dbReference type="NCBI Taxonomy" id="568899"/>
    <lineage>
        <taxon>Bacteria</taxon>
        <taxon>Bacillati</taxon>
        <taxon>Bacillota</taxon>
        <taxon>Bacilli</taxon>
        <taxon>Bacillales</taxon>
        <taxon>Bacillaceae</taxon>
        <taxon>Alteribacillus</taxon>
    </lineage>
</organism>
<dbReference type="PANTHER" id="PTHR43117">
    <property type="entry name" value="OSMOPROTECTANT IMPORT ATP-BINDING PROTEIN OSMV"/>
    <property type="match status" value="1"/>
</dbReference>
<dbReference type="CDD" id="cd04583">
    <property type="entry name" value="CBS_pair_ABC_OpuCA_assoc"/>
    <property type="match status" value="1"/>
</dbReference>
<evidence type="ECO:0000256" key="4">
    <source>
        <dbReference type="ARBA" id="ARBA00022741"/>
    </source>
</evidence>
<dbReference type="NCBIfam" id="TIGR01186">
    <property type="entry name" value="proV"/>
    <property type="match status" value="1"/>
</dbReference>
<keyword evidence="6 9" id="KW-0129">CBS domain</keyword>
<dbReference type="Pfam" id="PF00005">
    <property type="entry name" value="ABC_tran"/>
    <property type="match status" value="1"/>
</dbReference>
<dbReference type="GO" id="GO:0031460">
    <property type="term" value="P:glycine betaine transport"/>
    <property type="evidence" value="ECO:0007669"/>
    <property type="project" value="InterPro"/>
</dbReference>
<dbReference type="PROSITE" id="PS00211">
    <property type="entry name" value="ABC_TRANSPORTER_1"/>
    <property type="match status" value="1"/>
</dbReference>
<dbReference type="PROSITE" id="PS50893">
    <property type="entry name" value="ABC_TRANSPORTER_2"/>
    <property type="match status" value="1"/>
</dbReference>
<dbReference type="InterPro" id="IPR003439">
    <property type="entry name" value="ABC_transporter-like_ATP-bd"/>
</dbReference>
<keyword evidence="10" id="KW-1003">Cell membrane</keyword>
<dbReference type="InterPro" id="IPR017871">
    <property type="entry name" value="ABC_transporter-like_CS"/>
</dbReference>
<dbReference type="SMART" id="SM00382">
    <property type="entry name" value="AAA"/>
    <property type="match status" value="1"/>
</dbReference>
<dbReference type="RefSeq" id="WP_091275972.1">
    <property type="nucleotide sequence ID" value="NZ_FNDK01000026.1"/>
</dbReference>
<dbReference type="FunFam" id="3.40.50.300:FF:000425">
    <property type="entry name" value="Probable ABC transporter, ATP-binding subunit"/>
    <property type="match status" value="1"/>
</dbReference>
<keyword evidence="10" id="KW-0997">Cell inner membrane</keyword>
<dbReference type="InterPro" id="IPR046342">
    <property type="entry name" value="CBS_dom_sf"/>
</dbReference>
<dbReference type="Gene3D" id="3.10.580.10">
    <property type="entry name" value="CBS-domain"/>
    <property type="match status" value="1"/>
</dbReference>
<dbReference type="SUPFAM" id="SSF52540">
    <property type="entry name" value="P-loop containing nucleoside triphosphate hydrolases"/>
    <property type="match status" value="1"/>
</dbReference>
<dbReference type="EC" id="7.6.2.9" evidence="10"/>
<keyword evidence="5 10" id="KW-0067">ATP-binding</keyword>
<dbReference type="CDD" id="cd03295">
    <property type="entry name" value="ABC_OpuCA_Osmoprotection"/>
    <property type="match status" value="1"/>
</dbReference>
<evidence type="ECO:0000256" key="7">
    <source>
        <dbReference type="ARBA" id="ARBA00052482"/>
    </source>
</evidence>
<dbReference type="AlphaFoldDB" id="A0A1G8ITV3"/>
<dbReference type="InterPro" id="IPR000644">
    <property type="entry name" value="CBS_dom"/>
</dbReference>
<comment type="catalytic activity">
    <reaction evidence="7">
        <text>a quaternary ammonium(out) + ATP + H2O = a quaternary ammonium(in) + ADP + phosphate + H(+)</text>
        <dbReference type="Rhea" id="RHEA:11036"/>
        <dbReference type="ChEBI" id="CHEBI:15377"/>
        <dbReference type="ChEBI" id="CHEBI:15378"/>
        <dbReference type="ChEBI" id="CHEBI:30616"/>
        <dbReference type="ChEBI" id="CHEBI:35267"/>
        <dbReference type="ChEBI" id="CHEBI:43474"/>
        <dbReference type="ChEBI" id="CHEBI:456216"/>
        <dbReference type="EC" id="7.6.2.9"/>
    </reaction>
</comment>
<dbReference type="SMART" id="SM00116">
    <property type="entry name" value="CBS"/>
    <property type="match status" value="2"/>
</dbReference>
<dbReference type="OrthoDB" id="9802264at2"/>
<keyword evidence="10" id="KW-0472">Membrane</keyword>
<reference evidence="13 14" key="1">
    <citation type="submission" date="2016-10" db="EMBL/GenBank/DDBJ databases">
        <authorList>
            <person name="de Groot N.N."/>
        </authorList>
    </citation>
    <scope>NUCLEOTIDE SEQUENCE [LARGE SCALE GENOMIC DNA]</scope>
    <source>
        <strain evidence="13 14">DSM 21632</strain>
    </source>
</reference>
<evidence type="ECO:0000256" key="2">
    <source>
        <dbReference type="ARBA" id="ARBA00022448"/>
    </source>
</evidence>
<dbReference type="PROSITE" id="PS51371">
    <property type="entry name" value="CBS"/>
    <property type="match status" value="2"/>
</dbReference>
<dbReference type="STRING" id="568899.SAMN05192534_12616"/>
<evidence type="ECO:0000256" key="1">
    <source>
        <dbReference type="ARBA" id="ARBA00005417"/>
    </source>
</evidence>
<evidence type="ECO:0000313" key="13">
    <source>
        <dbReference type="EMBL" id="SDI22331.1"/>
    </source>
</evidence>
<evidence type="ECO:0000256" key="10">
    <source>
        <dbReference type="RuleBase" id="RU369116"/>
    </source>
</evidence>
<dbReference type="GO" id="GO:0005886">
    <property type="term" value="C:plasma membrane"/>
    <property type="evidence" value="ECO:0007669"/>
    <property type="project" value="UniProtKB-SubCell"/>
</dbReference>
<dbReference type="PANTHER" id="PTHR43117:SF3">
    <property type="entry name" value="CHOLINE TRANSPORT ATP-BINDING PROTEIN OPUBA"/>
    <property type="match status" value="1"/>
</dbReference>
<comment type="subunit">
    <text evidence="10">The complex is probably composed of two ATP-binding proteins, two transmembrane proteins and a solute-binding protein.</text>
</comment>
<dbReference type="EMBL" id="FNDK01000026">
    <property type="protein sequence ID" value="SDI22331.1"/>
    <property type="molecule type" value="Genomic_DNA"/>
</dbReference>
<accession>A0A1G8ITV3</accession>
<keyword evidence="4 10" id="KW-0547">Nucleotide-binding</keyword>
<name>A0A1G8ITV3_9BACI</name>
<dbReference type="InterPro" id="IPR003593">
    <property type="entry name" value="AAA+_ATPase"/>
</dbReference>
<feature type="domain" description="ABC transporter" evidence="11">
    <location>
        <begin position="2"/>
        <end position="239"/>
    </location>
</feature>
<evidence type="ECO:0000256" key="9">
    <source>
        <dbReference type="PROSITE-ProRule" id="PRU00703"/>
    </source>
</evidence>
<evidence type="ECO:0000256" key="5">
    <source>
        <dbReference type="ARBA" id="ARBA00022840"/>
    </source>
</evidence>